<feature type="domain" description="Siphovirus-type tail component C-terminal" evidence="2">
    <location>
        <begin position="636"/>
        <end position="694"/>
    </location>
</feature>
<dbReference type="InterPro" id="IPR008841">
    <property type="entry name" value="Siphovirus-type_tail_N"/>
</dbReference>
<proteinExistence type="predicted"/>
<accession>A0A059T6I9</accession>
<protein>
    <submittedName>
        <fullName evidence="3">Tail protein</fullName>
    </submittedName>
</protein>
<dbReference type="Pfam" id="PF22768">
    <property type="entry name" value="SPP1_Dit"/>
    <property type="match status" value="1"/>
</dbReference>
<evidence type="ECO:0000259" key="2">
    <source>
        <dbReference type="Pfam" id="PF22768"/>
    </source>
</evidence>
<name>A0A059T6I9_9CAUD</name>
<evidence type="ECO:0000259" key="1">
    <source>
        <dbReference type="Pfam" id="PF05709"/>
    </source>
</evidence>
<dbReference type="NCBIfam" id="TIGR01633">
    <property type="entry name" value="phi3626_gp14_N"/>
    <property type="match status" value="1"/>
</dbReference>
<feature type="domain" description="Siphovirus-type tail component RIFT-related" evidence="1">
    <location>
        <begin position="209"/>
        <end position="309"/>
    </location>
</feature>
<dbReference type="InterPro" id="IPR054738">
    <property type="entry name" value="Siphovirus-type_tail_C"/>
</dbReference>
<dbReference type="EMBL" id="KJ094025">
    <property type="protein sequence ID" value="AHL18897.1"/>
    <property type="molecule type" value="Genomic_DNA"/>
</dbReference>
<dbReference type="Pfam" id="PF05709">
    <property type="entry name" value="Sipho_tail"/>
    <property type="match status" value="1"/>
</dbReference>
<dbReference type="Gene3D" id="2.60.120.860">
    <property type="match status" value="1"/>
</dbReference>
<gene>
    <name evidence="3" type="ORF">LP032_048</name>
</gene>
<dbReference type="InterPro" id="IPR006520">
    <property type="entry name" value="Dit_BPSPP_N"/>
</dbReference>
<sequence>MAGYTGNPAFAEYFVEASNTTLYKNTTDFGSVTLDLENTSWTTVSALPVTLTPDSADSEVHQVLISFDAVHTVEQNFPDFFGDVFTEDEKRAKLQTRLTRISILPSGLVTDTTNCDIVLNSSVSQNNNLVLSRPALNTSIQTSSDAGQYVYPDGSIRVSVLAYDTTTVTGKSNVFLYFDYSPKEDANPRTFSLNGVKQPWYVGVQKVNYDALPPIVSNYQQTGRGATNYFYKQSADVRYISMDIFIIADKPELLRGRVRQLASYLNHPDEDMLLRFSDDPDYVWKVRLDGSTSIEEALHVGAGTLTFMCVQNSAEGELIERRFTNADTMPSSILVSGNAPTHPLVSIKMKEDSTHLNLVGANGDITVGTPPGDAKPKPPVNLHPMVFESYMSANETRWTNWSSGFNGLGSQGFKYGGTFSRASDTFYMKPSNYPPKPANDDIAAYYGAANKAAMPHALLNFDMEAVLHLHHKIGDKNASNYICISMIGADGQGFISVNLEYSSLLKGQGVCRIDDGSVPDGLLRRVSNDWTDFYGKIMIQRRNGKFRWGAGEFRNAKQYEVKDGYFYGTSALRSTWWSPWINLPPDSSMNTKATEIGIVIARSKWKKNQCNSAKIANIRVWEVLDPPDTSTPPLHLVKDDVVDIDMQSGQIYLNGQLKPALLDPTSDFFPLIPGYNNLVVTPANVDMTVQYHNRVF</sequence>
<dbReference type="Gene3D" id="2.40.30.200">
    <property type="match status" value="1"/>
</dbReference>
<evidence type="ECO:0000313" key="3">
    <source>
        <dbReference type="EMBL" id="AHL18897.1"/>
    </source>
</evidence>
<organism evidence="3">
    <name type="scientific">Listeria phage LP-032</name>
    <dbReference type="NCBI Taxonomy" id="1173746"/>
    <lineage>
        <taxon>Viruses</taxon>
        <taxon>Duplodnaviria</taxon>
        <taxon>Heunggongvirae</taxon>
        <taxon>Uroviricota</taxon>
        <taxon>Caudoviricetes</taxon>
        <taxon>Homburgvirus</taxon>
        <taxon>Homburgvirus LP26</taxon>
    </lineage>
</organism>
<reference evidence="3" key="1">
    <citation type="journal article" date="2014" name="Appl. Environ. Microbiol.">
        <title>Comparative genomic and morphological analysis of Listeria phages isolated from farm environments.</title>
        <authorList>
            <person name="Denes T."/>
            <person name="Vongkamjan K."/>
            <person name="Ackermann H.W."/>
            <person name="Moreno Switt A.I."/>
            <person name="Wiedmann M."/>
            <person name="den Bakker H.C."/>
        </authorList>
    </citation>
    <scope>NUCLEOTIDE SEQUENCE</scope>
</reference>